<accession>A0A8S5V0Y2</accession>
<dbReference type="EMBL" id="BK016178">
    <property type="protein sequence ID" value="DAG00271.1"/>
    <property type="molecule type" value="Genomic_DNA"/>
</dbReference>
<proteinExistence type="predicted"/>
<keyword evidence="1" id="KW-0436">Ligase</keyword>
<dbReference type="GO" id="GO:0016874">
    <property type="term" value="F:ligase activity"/>
    <property type="evidence" value="ECO:0007669"/>
    <property type="project" value="UniProtKB-KW"/>
</dbReference>
<protein>
    <submittedName>
        <fullName evidence="1">RimK-related lysine biosynthesis protein, Probable-dependent amine/thiol ligase family Amino-group</fullName>
    </submittedName>
</protein>
<sequence length="29" mass="3325">MRCSNCSSSIPLHIFYPFKILAKLTIKGR</sequence>
<evidence type="ECO:0000313" key="1">
    <source>
        <dbReference type="EMBL" id="DAG00271.1"/>
    </source>
</evidence>
<reference evidence="1" key="1">
    <citation type="journal article" date="2021" name="Proc. Natl. Acad. Sci. U.S.A.">
        <title>A Catalog of Tens of Thousands of Viruses from Human Metagenomes Reveals Hidden Associations with Chronic Diseases.</title>
        <authorList>
            <person name="Tisza M.J."/>
            <person name="Buck C.B."/>
        </authorList>
    </citation>
    <scope>NUCLEOTIDE SEQUENCE</scope>
    <source>
        <strain evidence="1">CtJDl18</strain>
    </source>
</reference>
<name>A0A8S5V0Y2_9CAUD</name>
<organism evidence="1">
    <name type="scientific">Podoviridae sp. ctJDl18</name>
    <dbReference type="NCBI Taxonomy" id="2825242"/>
    <lineage>
        <taxon>Viruses</taxon>
        <taxon>Duplodnaviria</taxon>
        <taxon>Heunggongvirae</taxon>
        <taxon>Uroviricota</taxon>
        <taxon>Caudoviricetes</taxon>
    </lineage>
</organism>